<dbReference type="AlphaFoldDB" id="A0A6J1CN69"/>
<accession>A0A6J1CN69</accession>
<dbReference type="KEGG" id="mcha:111012810"/>
<dbReference type="Proteomes" id="UP000504603">
    <property type="component" value="Unplaced"/>
</dbReference>
<evidence type="ECO:0000313" key="3">
    <source>
        <dbReference type="RefSeq" id="XP_022142771.1"/>
    </source>
</evidence>
<feature type="domain" description="Retrotransposon Copia-like N-terminal" evidence="1">
    <location>
        <begin position="42"/>
        <end position="90"/>
    </location>
</feature>
<sequence>MVDLVDQSVIPDPITQQTSVAQNSAVENTTAIESQLNPYLIHHSTAPTTILVTQQLLGASNYNSWSRSMIIALSGKNKVGFVDGTIQKPKGNLLAAWKCINDIITSWILNSVSKEIAASFVYTGSAKEIWDELKERFQ</sequence>
<dbReference type="RefSeq" id="XP_022142771.1">
    <property type="nucleotide sequence ID" value="XM_022287079.1"/>
</dbReference>
<name>A0A6J1CN69_MOMCH</name>
<evidence type="ECO:0000313" key="2">
    <source>
        <dbReference type="Proteomes" id="UP000504603"/>
    </source>
</evidence>
<dbReference type="InterPro" id="IPR029472">
    <property type="entry name" value="Copia-like_N"/>
</dbReference>
<organism evidence="2 3">
    <name type="scientific">Momordica charantia</name>
    <name type="common">Bitter gourd</name>
    <name type="synonym">Balsam pear</name>
    <dbReference type="NCBI Taxonomy" id="3673"/>
    <lineage>
        <taxon>Eukaryota</taxon>
        <taxon>Viridiplantae</taxon>
        <taxon>Streptophyta</taxon>
        <taxon>Embryophyta</taxon>
        <taxon>Tracheophyta</taxon>
        <taxon>Spermatophyta</taxon>
        <taxon>Magnoliopsida</taxon>
        <taxon>eudicotyledons</taxon>
        <taxon>Gunneridae</taxon>
        <taxon>Pentapetalae</taxon>
        <taxon>rosids</taxon>
        <taxon>fabids</taxon>
        <taxon>Cucurbitales</taxon>
        <taxon>Cucurbitaceae</taxon>
        <taxon>Momordiceae</taxon>
        <taxon>Momordica</taxon>
    </lineage>
</organism>
<evidence type="ECO:0000259" key="1">
    <source>
        <dbReference type="Pfam" id="PF14244"/>
    </source>
</evidence>
<proteinExistence type="predicted"/>
<protein>
    <submittedName>
        <fullName evidence="3">Uncharacterized protein LOC111012810</fullName>
    </submittedName>
</protein>
<dbReference type="PANTHER" id="PTHR37610:SF97">
    <property type="entry name" value="RETROTRANSPOSON GAG DOMAIN-CONTAINING PROTEIN"/>
    <property type="match status" value="1"/>
</dbReference>
<reference evidence="3" key="1">
    <citation type="submission" date="2025-08" db="UniProtKB">
        <authorList>
            <consortium name="RefSeq"/>
        </authorList>
    </citation>
    <scope>IDENTIFICATION</scope>
    <source>
        <strain evidence="3">OHB3-1</strain>
    </source>
</reference>
<gene>
    <name evidence="3" type="primary">LOC111012810</name>
</gene>
<dbReference type="GeneID" id="111012810"/>
<dbReference type="PANTHER" id="PTHR37610">
    <property type="entry name" value="CCHC-TYPE DOMAIN-CONTAINING PROTEIN"/>
    <property type="match status" value="1"/>
</dbReference>
<keyword evidence="2" id="KW-1185">Reference proteome</keyword>
<dbReference type="Pfam" id="PF14244">
    <property type="entry name" value="Retrotran_gag_3"/>
    <property type="match status" value="1"/>
</dbReference>
<dbReference type="OrthoDB" id="5544992at2759"/>